<evidence type="ECO:0000256" key="8">
    <source>
        <dbReference type="ARBA" id="ARBA00023209"/>
    </source>
</evidence>
<dbReference type="InterPro" id="IPR003811">
    <property type="entry name" value="G3P_acylTferase_PlsY"/>
</dbReference>
<keyword evidence="1 10" id="KW-1003">Cell membrane</keyword>
<evidence type="ECO:0000256" key="4">
    <source>
        <dbReference type="ARBA" id="ARBA00022692"/>
    </source>
</evidence>
<dbReference type="GO" id="GO:0004366">
    <property type="term" value="F:glycerol-3-phosphate O-acyltransferase activity"/>
    <property type="evidence" value="ECO:0007669"/>
    <property type="project" value="UniProtKB-EC"/>
</dbReference>
<dbReference type="PANTHER" id="PTHR30309">
    <property type="entry name" value="INNER MEMBRANE PROTEIN YGIH"/>
    <property type="match status" value="1"/>
</dbReference>
<keyword evidence="5 10" id="KW-1133">Transmembrane helix</keyword>
<keyword evidence="6 10" id="KW-0443">Lipid metabolism</keyword>
<name>A0ABR7P797_9FIRM</name>
<evidence type="ECO:0000256" key="9">
    <source>
        <dbReference type="ARBA" id="ARBA00023264"/>
    </source>
</evidence>
<evidence type="ECO:0000256" key="6">
    <source>
        <dbReference type="ARBA" id="ARBA00023098"/>
    </source>
</evidence>
<dbReference type="Proteomes" id="UP000661649">
    <property type="component" value="Unassembled WGS sequence"/>
</dbReference>
<gene>
    <name evidence="10 11" type="primary">plsY</name>
    <name evidence="11" type="ORF">H8712_00905</name>
</gene>
<keyword evidence="11" id="KW-0012">Acyltransferase</keyword>
<evidence type="ECO:0000256" key="10">
    <source>
        <dbReference type="HAMAP-Rule" id="MF_01043"/>
    </source>
</evidence>
<comment type="caution">
    <text evidence="11">The sequence shown here is derived from an EMBL/GenBank/DDBJ whole genome shotgun (WGS) entry which is preliminary data.</text>
</comment>
<keyword evidence="9 10" id="KW-1208">Phospholipid metabolism</keyword>
<comment type="subunit">
    <text evidence="10">Probably interacts with PlsX.</text>
</comment>
<comment type="similarity">
    <text evidence="10">Belongs to the PlsY family.</text>
</comment>
<evidence type="ECO:0000256" key="3">
    <source>
        <dbReference type="ARBA" id="ARBA00022679"/>
    </source>
</evidence>
<keyword evidence="12" id="KW-1185">Reference proteome</keyword>
<evidence type="ECO:0000256" key="1">
    <source>
        <dbReference type="ARBA" id="ARBA00022475"/>
    </source>
</evidence>
<feature type="transmembrane region" description="Helical" evidence="10">
    <location>
        <begin position="54"/>
        <end position="76"/>
    </location>
</feature>
<comment type="subcellular location">
    <subcellularLocation>
        <location evidence="10">Cell membrane</location>
        <topology evidence="10">Multi-pass membrane protein</topology>
    </subcellularLocation>
</comment>
<evidence type="ECO:0000256" key="7">
    <source>
        <dbReference type="ARBA" id="ARBA00023136"/>
    </source>
</evidence>
<feature type="transmembrane region" description="Helical" evidence="10">
    <location>
        <begin position="126"/>
        <end position="154"/>
    </location>
</feature>
<sequence>MWAKIVCLVIGYGFGLFQTGYFYGKRNGIDIRKYGSGNAGTTNALRTLGKKAGAITLAGDCLKAILAILLVSLIFGRAFPEQIMLLKLYAGAGCVLGHNFPFYMNFKGGKGIAASVGMLIAFDWRLFFLCAVVFFTVFFLSHFVSLASLLAYFFFVVGVIASGQMGRYDVPASALHEMYIVAFLLMLLAFWRHRANIKRLATGTENKIEFGKK</sequence>
<dbReference type="EC" id="2.3.1.275" evidence="10"/>
<keyword evidence="4 10" id="KW-0812">Transmembrane</keyword>
<dbReference type="Pfam" id="PF02660">
    <property type="entry name" value="G3P_acyltransf"/>
    <property type="match status" value="1"/>
</dbReference>
<keyword evidence="7 10" id="KW-0472">Membrane</keyword>
<evidence type="ECO:0000313" key="12">
    <source>
        <dbReference type="Proteomes" id="UP000661649"/>
    </source>
</evidence>
<dbReference type="EMBL" id="JACRTP010000001">
    <property type="protein sequence ID" value="MBC8627198.1"/>
    <property type="molecule type" value="Genomic_DNA"/>
</dbReference>
<dbReference type="SMART" id="SM01207">
    <property type="entry name" value="G3P_acyltransf"/>
    <property type="match status" value="1"/>
</dbReference>
<dbReference type="PANTHER" id="PTHR30309:SF0">
    <property type="entry name" value="GLYCEROL-3-PHOSPHATE ACYLTRANSFERASE-RELATED"/>
    <property type="match status" value="1"/>
</dbReference>
<keyword evidence="3 10" id="KW-0808">Transferase</keyword>
<reference evidence="11 12" key="1">
    <citation type="submission" date="2020-08" db="EMBL/GenBank/DDBJ databases">
        <title>Genome public.</title>
        <authorList>
            <person name="Liu C."/>
            <person name="Sun Q."/>
        </authorList>
    </citation>
    <scope>NUCLEOTIDE SEQUENCE [LARGE SCALE GENOMIC DNA]</scope>
    <source>
        <strain evidence="11 12">3_YM_SP_D4_24.mj</strain>
    </source>
</reference>
<accession>A0ABR7P797</accession>
<comment type="pathway">
    <text evidence="10">Lipid metabolism; phospholipid metabolism.</text>
</comment>
<keyword evidence="2 10" id="KW-0444">Lipid biosynthesis</keyword>
<feature type="transmembrane region" description="Helical" evidence="10">
    <location>
        <begin position="6"/>
        <end position="24"/>
    </location>
</feature>
<evidence type="ECO:0000256" key="5">
    <source>
        <dbReference type="ARBA" id="ARBA00022989"/>
    </source>
</evidence>
<dbReference type="RefSeq" id="WP_187558043.1">
    <property type="nucleotide sequence ID" value="NZ_JACRTP010000001.1"/>
</dbReference>
<evidence type="ECO:0000313" key="11">
    <source>
        <dbReference type="EMBL" id="MBC8627198.1"/>
    </source>
</evidence>
<feature type="transmembrane region" description="Helical" evidence="10">
    <location>
        <begin position="88"/>
        <end position="106"/>
    </location>
</feature>
<evidence type="ECO:0000256" key="2">
    <source>
        <dbReference type="ARBA" id="ARBA00022516"/>
    </source>
</evidence>
<protein>
    <recommendedName>
        <fullName evidence="10">Glycerol-3-phosphate acyltransferase</fullName>
    </recommendedName>
    <alternativeName>
        <fullName evidence="10">Acyl-PO4 G3P acyltransferase</fullName>
    </alternativeName>
    <alternativeName>
        <fullName evidence="10">Acyl-phosphate--glycerol-3-phosphate acyltransferase</fullName>
    </alternativeName>
    <alternativeName>
        <fullName evidence="10">G3P acyltransferase</fullName>
        <shortName evidence="10">GPAT</shortName>
        <ecNumber evidence="10">2.3.1.275</ecNumber>
    </alternativeName>
    <alternativeName>
        <fullName evidence="10">Lysophosphatidic acid synthase</fullName>
        <shortName evidence="10">LPA synthase</shortName>
    </alternativeName>
</protein>
<dbReference type="NCBIfam" id="TIGR00023">
    <property type="entry name" value="glycerol-3-phosphate 1-O-acyltransferase PlsY"/>
    <property type="match status" value="1"/>
</dbReference>
<dbReference type="HAMAP" id="MF_01043">
    <property type="entry name" value="PlsY"/>
    <property type="match status" value="1"/>
</dbReference>
<organism evidence="11 12">
    <name type="scientific">Blautia stercoris</name>
    <dbReference type="NCBI Taxonomy" id="871664"/>
    <lineage>
        <taxon>Bacteria</taxon>
        <taxon>Bacillati</taxon>
        <taxon>Bacillota</taxon>
        <taxon>Clostridia</taxon>
        <taxon>Lachnospirales</taxon>
        <taxon>Lachnospiraceae</taxon>
        <taxon>Blautia</taxon>
    </lineage>
</organism>
<feature type="transmembrane region" description="Helical" evidence="10">
    <location>
        <begin position="174"/>
        <end position="191"/>
    </location>
</feature>
<proteinExistence type="inferred from homology"/>
<comment type="catalytic activity">
    <reaction evidence="10">
        <text>an acyl phosphate + sn-glycerol 3-phosphate = a 1-acyl-sn-glycero-3-phosphate + phosphate</text>
        <dbReference type="Rhea" id="RHEA:34075"/>
        <dbReference type="ChEBI" id="CHEBI:43474"/>
        <dbReference type="ChEBI" id="CHEBI:57597"/>
        <dbReference type="ChEBI" id="CHEBI:57970"/>
        <dbReference type="ChEBI" id="CHEBI:59918"/>
        <dbReference type="EC" id="2.3.1.275"/>
    </reaction>
</comment>
<keyword evidence="8 10" id="KW-0594">Phospholipid biosynthesis</keyword>
<comment type="function">
    <text evidence="10">Catalyzes the transfer of an acyl group from acyl-phosphate (acyl-PO(4)) to glycerol-3-phosphate (G3P) to form lysophosphatidic acid (LPA). This enzyme utilizes acyl-phosphate as fatty acyl donor, but not acyl-CoA or acyl-ACP.</text>
</comment>